<dbReference type="InterPro" id="IPR050218">
    <property type="entry name" value="LptD"/>
</dbReference>
<name>A0A3A1Y1R3_9GAMM</name>
<dbReference type="Gene3D" id="2.60.450.10">
    <property type="entry name" value="Lipopolysaccharide (LPS) transport protein A like domain"/>
    <property type="match status" value="1"/>
</dbReference>
<dbReference type="GO" id="GO:1990351">
    <property type="term" value="C:transporter complex"/>
    <property type="evidence" value="ECO:0007669"/>
    <property type="project" value="TreeGrafter"/>
</dbReference>
<dbReference type="PANTHER" id="PTHR30189">
    <property type="entry name" value="LPS-ASSEMBLY PROTEIN"/>
    <property type="match status" value="1"/>
</dbReference>
<dbReference type="AlphaFoldDB" id="A0A3A1Y1R3"/>
<sequence length="600" mass="68878">MVMLAPFAFSSVNTVYAETVNTDFTKNLPSTDSEYANSESTQNIISTDNISSNLTVFSLNEIYPALNYTYYNTFTSQVYEAIKAKQIRERFLSKVPKSNGYSYNYSLEPIIINADHMYVSNNGNTITYTGRVNVIQGDRVVTATEAVYNRATDGKQYITVKGDVNLKSNQIQLEADQLVVELLNSGNPNLDAAQTTFAIVDTIMHGQAQALDSEQNVTTLEQSQLYAGPIRPFTLNIKAKETVINMNSSELTFNRATIRIGKVPLFWFPTFSVNISGKPQSGFKEPTIGIGNTTGFRINIPFVWYINNHAKYTISAFFSTKLGLLLNNNFDYASKYGISTINYAFTTSSLNRKDNTYRYYLGLRHLYSNENYTVNLNYRRVSDKRYFYDYYSNTDSYLTSSYTLAYAKDRWSWDLSAYTFDPIYNTESKSYNSAPEFNFNYREPFAYNKIRFASTGQIAHLYNSDAVKYNKVDRFYTKNSLLYSQINSVFRSDYSLSAYTTFYHQYNRQTGKYENLYRFAPEFSAEYSTKLVRDQLAFNRYAVTVIPSLGYTYRNVNHKFDSRFNNYDSSSLLPSVLMIQNGIYNYGIDRLEEANDVNIG</sequence>
<evidence type="ECO:0000256" key="1">
    <source>
        <dbReference type="ARBA" id="ARBA00023237"/>
    </source>
</evidence>
<feature type="non-terminal residue" evidence="4">
    <location>
        <position position="600"/>
    </location>
</feature>
<proteinExistence type="predicted"/>
<organism evidence="4 5">
    <name type="scientific">Psittacicella gerlachiana</name>
    <dbReference type="NCBI Taxonomy" id="2028574"/>
    <lineage>
        <taxon>Bacteria</taxon>
        <taxon>Pseudomonadati</taxon>
        <taxon>Pseudomonadota</taxon>
        <taxon>Gammaproteobacteria</taxon>
        <taxon>Pasteurellales</taxon>
        <taxon>Psittacicellaceae</taxon>
        <taxon>Psittacicella</taxon>
    </lineage>
</organism>
<dbReference type="InterPro" id="IPR007543">
    <property type="entry name" value="LptD_C"/>
</dbReference>
<keyword evidence="1" id="KW-0998">Cell outer membrane</keyword>
<feature type="domain" description="LptD C-terminal" evidence="3">
    <location>
        <begin position="369"/>
        <end position="600"/>
    </location>
</feature>
<keyword evidence="5" id="KW-1185">Reference proteome</keyword>
<keyword evidence="1" id="KW-0472">Membrane</keyword>
<gene>
    <name evidence="4" type="ORF">CKF59_07105</name>
</gene>
<feature type="domain" description="Organic solvent tolerance-like N-terminal" evidence="2">
    <location>
        <begin position="112"/>
        <end position="153"/>
    </location>
</feature>
<dbReference type="PANTHER" id="PTHR30189:SF1">
    <property type="entry name" value="LPS-ASSEMBLY PROTEIN LPTD"/>
    <property type="match status" value="1"/>
</dbReference>
<reference evidence="4 5" key="1">
    <citation type="submission" date="2017-08" db="EMBL/GenBank/DDBJ databases">
        <title>Reclassification of Bisgaard taxon 37 and 44.</title>
        <authorList>
            <person name="Christensen H."/>
        </authorList>
    </citation>
    <scope>NUCLEOTIDE SEQUENCE [LARGE SCALE GENOMIC DNA]</scope>
    <source>
        <strain evidence="4 5">EEAB3T1</strain>
    </source>
</reference>
<dbReference type="InterPro" id="IPR005653">
    <property type="entry name" value="OstA-like_N"/>
</dbReference>
<dbReference type="Proteomes" id="UP000265964">
    <property type="component" value="Unassembled WGS sequence"/>
</dbReference>
<evidence type="ECO:0008006" key="6">
    <source>
        <dbReference type="Google" id="ProtNLM"/>
    </source>
</evidence>
<evidence type="ECO:0000259" key="3">
    <source>
        <dbReference type="Pfam" id="PF04453"/>
    </source>
</evidence>
<dbReference type="EMBL" id="NRJF01000240">
    <property type="protein sequence ID" value="RIY32272.1"/>
    <property type="molecule type" value="Genomic_DNA"/>
</dbReference>
<dbReference type="GO" id="GO:0061024">
    <property type="term" value="P:membrane organization"/>
    <property type="evidence" value="ECO:0007669"/>
    <property type="project" value="InterPro"/>
</dbReference>
<accession>A0A3A1Y1R3</accession>
<evidence type="ECO:0000313" key="5">
    <source>
        <dbReference type="Proteomes" id="UP000265964"/>
    </source>
</evidence>
<evidence type="ECO:0000313" key="4">
    <source>
        <dbReference type="EMBL" id="RIY32272.1"/>
    </source>
</evidence>
<evidence type="ECO:0000259" key="2">
    <source>
        <dbReference type="Pfam" id="PF03968"/>
    </source>
</evidence>
<protein>
    <recommendedName>
        <fullName evidence="6">LPS-assembly protein LptD</fullName>
    </recommendedName>
</protein>
<dbReference type="Pfam" id="PF04453">
    <property type="entry name" value="LptD"/>
    <property type="match status" value="1"/>
</dbReference>
<comment type="caution">
    <text evidence="4">The sequence shown here is derived from an EMBL/GenBank/DDBJ whole genome shotgun (WGS) entry which is preliminary data.</text>
</comment>
<dbReference type="GO" id="GO:0009279">
    <property type="term" value="C:cell outer membrane"/>
    <property type="evidence" value="ECO:0007669"/>
    <property type="project" value="TreeGrafter"/>
</dbReference>
<dbReference type="Pfam" id="PF03968">
    <property type="entry name" value="LptD_N"/>
    <property type="match status" value="1"/>
</dbReference>